<accession>A0A067T3A8</accession>
<dbReference type="HOGENOM" id="CLU_1503544_0_0_1"/>
<dbReference type="AlphaFoldDB" id="A0A067T3A8"/>
<gene>
    <name evidence="2" type="ORF">GALMADRAFT_1326539</name>
</gene>
<dbReference type="EMBL" id="KL142376">
    <property type="protein sequence ID" value="KDR77675.1"/>
    <property type="molecule type" value="Genomic_DNA"/>
</dbReference>
<evidence type="ECO:0000313" key="3">
    <source>
        <dbReference type="Proteomes" id="UP000027222"/>
    </source>
</evidence>
<feature type="compositionally biased region" description="Basic residues" evidence="1">
    <location>
        <begin position="145"/>
        <end position="161"/>
    </location>
</feature>
<feature type="region of interest" description="Disordered" evidence="1">
    <location>
        <begin position="1"/>
        <end position="28"/>
    </location>
</feature>
<organism evidence="2 3">
    <name type="scientific">Galerina marginata (strain CBS 339.88)</name>
    <dbReference type="NCBI Taxonomy" id="685588"/>
    <lineage>
        <taxon>Eukaryota</taxon>
        <taxon>Fungi</taxon>
        <taxon>Dikarya</taxon>
        <taxon>Basidiomycota</taxon>
        <taxon>Agaricomycotina</taxon>
        <taxon>Agaricomycetes</taxon>
        <taxon>Agaricomycetidae</taxon>
        <taxon>Agaricales</taxon>
        <taxon>Agaricineae</taxon>
        <taxon>Strophariaceae</taxon>
        <taxon>Galerina</taxon>
    </lineage>
</organism>
<feature type="compositionally biased region" description="Basic and acidic residues" evidence="1">
    <location>
        <begin position="44"/>
        <end position="58"/>
    </location>
</feature>
<protein>
    <submittedName>
        <fullName evidence="2">Uncharacterized protein</fullName>
    </submittedName>
</protein>
<sequence>MNEEQEPRKEVKKHGRAVDMEERRKKASSWIQPITLEQGLWTDEKAAATSREKELDIRTKKKGSPLHRKDAESSTVAARNASMENKNRNAGKIVTKSSNNQHSEKWKMKKTMFTMKIRPKPADDNQKATATRDGHDEQPKDGGSKTHKADRRGAKTRKKEIRTRNETSSINHTKTQKME</sequence>
<feature type="compositionally biased region" description="Basic and acidic residues" evidence="1">
    <location>
        <begin position="120"/>
        <end position="144"/>
    </location>
</feature>
<evidence type="ECO:0000256" key="1">
    <source>
        <dbReference type="SAM" id="MobiDB-lite"/>
    </source>
</evidence>
<feature type="region of interest" description="Disordered" evidence="1">
    <location>
        <begin position="44"/>
        <end position="179"/>
    </location>
</feature>
<keyword evidence="3" id="KW-1185">Reference proteome</keyword>
<evidence type="ECO:0000313" key="2">
    <source>
        <dbReference type="EMBL" id="KDR77675.1"/>
    </source>
</evidence>
<dbReference type="Proteomes" id="UP000027222">
    <property type="component" value="Unassembled WGS sequence"/>
</dbReference>
<proteinExistence type="predicted"/>
<name>A0A067T3A8_GALM3</name>
<reference evidence="3" key="1">
    <citation type="journal article" date="2014" name="Proc. Natl. Acad. Sci. U.S.A.">
        <title>Extensive sampling of basidiomycete genomes demonstrates inadequacy of the white-rot/brown-rot paradigm for wood decay fungi.</title>
        <authorList>
            <person name="Riley R."/>
            <person name="Salamov A.A."/>
            <person name="Brown D.W."/>
            <person name="Nagy L.G."/>
            <person name="Floudas D."/>
            <person name="Held B.W."/>
            <person name="Levasseur A."/>
            <person name="Lombard V."/>
            <person name="Morin E."/>
            <person name="Otillar R."/>
            <person name="Lindquist E.A."/>
            <person name="Sun H."/>
            <person name="LaButti K.M."/>
            <person name="Schmutz J."/>
            <person name="Jabbour D."/>
            <person name="Luo H."/>
            <person name="Baker S.E."/>
            <person name="Pisabarro A.G."/>
            <person name="Walton J.D."/>
            <person name="Blanchette R.A."/>
            <person name="Henrissat B."/>
            <person name="Martin F."/>
            <person name="Cullen D."/>
            <person name="Hibbett D.S."/>
            <person name="Grigoriev I.V."/>
        </authorList>
    </citation>
    <scope>NUCLEOTIDE SEQUENCE [LARGE SCALE GENOMIC DNA]</scope>
    <source>
        <strain evidence="3">CBS 339.88</strain>
    </source>
</reference>